<feature type="compositionally biased region" description="Low complexity" evidence="3">
    <location>
        <begin position="582"/>
        <end position="605"/>
    </location>
</feature>
<dbReference type="Pfam" id="PF00752">
    <property type="entry name" value="XPG_N"/>
    <property type="match status" value="1"/>
</dbReference>
<keyword evidence="2" id="KW-0378">Hydrolase</keyword>
<dbReference type="EMBL" id="GL629735">
    <property type="protein sequence ID" value="EFX06036.1"/>
    <property type="molecule type" value="Genomic_DNA"/>
</dbReference>
<feature type="domain" description="XPG N-terminal" evidence="5">
    <location>
        <begin position="1"/>
        <end position="98"/>
    </location>
</feature>
<dbReference type="Gene3D" id="3.40.50.1010">
    <property type="entry name" value="5'-nuclease"/>
    <property type="match status" value="1"/>
</dbReference>
<reference evidence="6 7" key="1">
    <citation type="journal article" date="2011" name="Proc. Natl. Acad. Sci. U.S.A.">
        <title>Genome and transcriptome analyses of the mountain pine beetle-fungal symbiont Grosmannia clavigera, a lodgepole pine pathogen.</title>
        <authorList>
            <person name="DiGuistini S."/>
            <person name="Wang Y."/>
            <person name="Liao N.Y."/>
            <person name="Taylor G."/>
            <person name="Tanguay P."/>
            <person name="Feau N."/>
            <person name="Henrissat B."/>
            <person name="Chan S.K."/>
            <person name="Hesse-Orce U."/>
            <person name="Alamouti S.M."/>
            <person name="Tsui C.K.M."/>
            <person name="Docking R.T."/>
            <person name="Levasseur A."/>
            <person name="Haridas S."/>
            <person name="Robertson G."/>
            <person name="Birol I."/>
            <person name="Holt R.A."/>
            <person name="Marra M.A."/>
            <person name="Hamelin R.C."/>
            <person name="Hirst M."/>
            <person name="Jones S.J.M."/>
            <person name="Bohlmann J."/>
            <person name="Breuil C."/>
        </authorList>
    </citation>
    <scope>NUCLEOTIDE SEQUENCE [LARGE SCALE GENOMIC DNA]</scope>
    <source>
        <strain evidence="7">kw1407 / UAMH 11150</strain>
    </source>
</reference>
<keyword evidence="7" id="KW-1185">Reference proteome</keyword>
<feature type="compositionally biased region" description="Basic and acidic residues" evidence="3">
    <location>
        <begin position="572"/>
        <end position="581"/>
    </location>
</feature>
<dbReference type="Pfam" id="PF00867">
    <property type="entry name" value="XPG_I"/>
    <property type="match status" value="1"/>
</dbReference>
<dbReference type="GeneID" id="25977280"/>
<dbReference type="GO" id="GO:0006281">
    <property type="term" value="P:DNA repair"/>
    <property type="evidence" value="ECO:0007669"/>
    <property type="project" value="UniProtKB-ARBA"/>
</dbReference>
<dbReference type="CDD" id="cd09906">
    <property type="entry name" value="H3TH_YEN1"/>
    <property type="match status" value="1"/>
</dbReference>
<dbReference type="GO" id="GO:0017108">
    <property type="term" value="F:5'-flap endonuclease activity"/>
    <property type="evidence" value="ECO:0007669"/>
    <property type="project" value="TreeGrafter"/>
</dbReference>
<dbReference type="InterPro" id="IPR036279">
    <property type="entry name" value="5-3_exonuclease_C_sf"/>
</dbReference>
<sequence>MGIKGIYKEIGAGRRIALHRLAVESLETRGRPLRLAIDISIWQFQIQAARGGANPAIRTLFYRLVRLLGIPIQPIFVFDGPNKPAFKRNKRSAKSDGTATAMAKRLIRLFGFMAHDAPGEAEAECALLQQRGVVDAVLSEDVDTIMFGCTRTLRNWSSATATTSPPTHVSMYETDSLQQDKSGLDREGMVLVALMSGGDYLPEGIPGCGVKLACQAAKAGFGRSLCRLKRSDTSALASWRANLVRELQTNESRFFRTCHRKLLIPEQFPSLEILRYYTHPVVSPVEIVERVRADLEAVEAADPLVVMRERRVDIPGLRDFVGETFDWTDRAGAIKFIRVLAPSLLSRILLLRWSTDDGAEDGWPSVVKGISKQRTHASTDDTPELRVSFIPATVVSLDLEAENDAPAVAFGRDGLALNSDSDFAEPSPEEAHTTGARKASAYDPTQADVAWVTRAVVEIGAPRAVEAWEKGQKPKAGTKRTKEKAANIKKKTAAVPSMPTGSLDRYVQVTKNAGRDTAAVQGTLDDSEADSESVQPQTARRLEERTRLRRQPPVANPWSLAGSQAPRITKSAVREPLRDCSKVSSVSPPKPTSSVAAVVVDLLSSPEEPRLQSLAKTRRSRAAASPTRSPRKTGVRKTEVTTENSQVTRPPRQKSIRDFLSQPVTVALSSDEEDGVEKEAGGRASETGERSVPPAKLKTVYVPRRSAVGYFREETVEEDGADEKTTGHARRGWRKSEVSIVDLTGLDSD</sequence>
<evidence type="ECO:0000313" key="6">
    <source>
        <dbReference type="EMBL" id="EFX06036.1"/>
    </source>
</evidence>
<evidence type="ECO:0000256" key="1">
    <source>
        <dbReference type="ARBA" id="ARBA00022722"/>
    </source>
</evidence>
<dbReference type="InParanoid" id="F0XA50"/>
<feature type="region of interest" description="Disordered" evidence="3">
    <location>
        <begin position="160"/>
        <end position="180"/>
    </location>
</feature>
<evidence type="ECO:0000313" key="7">
    <source>
        <dbReference type="Proteomes" id="UP000007796"/>
    </source>
</evidence>
<organism evidence="7">
    <name type="scientific">Grosmannia clavigera (strain kw1407 / UAMH 11150)</name>
    <name type="common">Blue stain fungus</name>
    <name type="synonym">Graphiocladiella clavigera</name>
    <dbReference type="NCBI Taxonomy" id="655863"/>
    <lineage>
        <taxon>Eukaryota</taxon>
        <taxon>Fungi</taxon>
        <taxon>Dikarya</taxon>
        <taxon>Ascomycota</taxon>
        <taxon>Pezizomycotina</taxon>
        <taxon>Sordariomycetes</taxon>
        <taxon>Sordariomycetidae</taxon>
        <taxon>Ophiostomatales</taxon>
        <taxon>Ophiostomataceae</taxon>
        <taxon>Leptographium</taxon>
    </lineage>
</organism>
<evidence type="ECO:0000259" key="4">
    <source>
        <dbReference type="SMART" id="SM00484"/>
    </source>
</evidence>
<dbReference type="InterPro" id="IPR006084">
    <property type="entry name" value="XPG/Rad2"/>
</dbReference>
<dbReference type="CDD" id="cd09870">
    <property type="entry name" value="PIN_YEN1"/>
    <property type="match status" value="1"/>
</dbReference>
<dbReference type="HOGENOM" id="CLU_007575_0_0_1"/>
<name>F0XA50_GROCL</name>
<dbReference type="InterPro" id="IPR006086">
    <property type="entry name" value="XPG-I_dom"/>
</dbReference>
<dbReference type="SMART" id="SM00485">
    <property type="entry name" value="XPGN"/>
    <property type="match status" value="1"/>
</dbReference>
<dbReference type="Pfam" id="PF18380">
    <property type="entry name" value="GEN1_C"/>
    <property type="match status" value="1"/>
</dbReference>
<dbReference type="InterPro" id="IPR006085">
    <property type="entry name" value="XPG_DNA_repair_N"/>
</dbReference>
<dbReference type="InterPro" id="IPR037316">
    <property type="entry name" value="Yen1_H3TH"/>
</dbReference>
<dbReference type="Proteomes" id="UP000007796">
    <property type="component" value="Unassembled WGS sequence"/>
</dbReference>
<dbReference type="SMART" id="SM00484">
    <property type="entry name" value="XPGI"/>
    <property type="match status" value="1"/>
</dbReference>
<dbReference type="InterPro" id="IPR041177">
    <property type="entry name" value="GEN1_C"/>
</dbReference>
<feature type="region of interest" description="Disordered" evidence="3">
    <location>
        <begin position="519"/>
        <end position="694"/>
    </location>
</feature>
<dbReference type="Gene3D" id="1.10.150.20">
    <property type="entry name" value="5' to 3' exonuclease, C-terminal subdomain"/>
    <property type="match status" value="1"/>
</dbReference>
<dbReference type="GO" id="GO:0008821">
    <property type="term" value="F:crossover junction DNA endonuclease activity"/>
    <property type="evidence" value="ECO:0007669"/>
    <property type="project" value="InterPro"/>
</dbReference>
<protein>
    <submittedName>
        <fullName evidence="6">Flap structure-specific endonuclease</fullName>
    </submittedName>
</protein>
<dbReference type="PRINTS" id="PR00853">
    <property type="entry name" value="XPGRADSUPER"/>
</dbReference>
<dbReference type="FunFam" id="3.40.50.1010:FF:000037">
    <property type="entry name" value="Rad2-like endonuclease, putative (AFU_orthologue AFUA_3G13260)"/>
    <property type="match status" value="1"/>
</dbReference>
<evidence type="ECO:0000259" key="5">
    <source>
        <dbReference type="SMART" id="SM00485"/>
    </source>
</evidence>
<dbReference type="SUPFAM" id="SSF88723">
    <property type="entry name" value="PIN domain-like"/>
    <property type="match status" value="1"/>
</dbReference>
<dbReference type="STRING" id="655863.F0XA50"/>
<dbReference type="SUPFAM" id="SSF47807">
    <property type="entry name" value="5' to 3' exonuclease, C-terminal subdomain"/>
    <property type="match status" value="1"/>
</dbReference>
<dbReference type="PANTHER" id="PTHR11081:SF75">
    <property type="entry name" value="ENDONUCLEASE, PUTATIVE (AFU_ORTHOLOGUE AFUA_3G13260)-RELATED"/>
    <property type="match status" value="1"/>
</dbReference>
<feature type="region of interest" description="Disordered" evidence="3">
    <location>
        <begin position="419"/>
        <end position="442"/>
    </location>
</feature>
<dbReference type="RefSeq" id="XP_014175518.1">
    <property type="nucleotide sequence ID" value="XM_014320043.1"/>
</dbReference>
<evidence type="ECO:0000256" key="3">
    <source>
        <dbReference type="SAM" id="MobiDB-lite"/>
    </source>
</evidence>
<dbReference type="FunFam" id="3.40.50.1010:FF:000051">
    <property type="entry name" value="Rad2-like endonuclease, putative (AFU_orthologue AFUA_3G13260)"/>
    <property type="match status" value="1"/>
</dbReference>
<dbReference type="OrthoDB" id="2959108at2759"/>
<accession>F0XA50</accession>
<dbReference type="eggNOG" id="KOG2519">
    <property type="taxonomic scope" value="Eukaryota"/>
</dbReference>
<dbReference type="AlphaFoldDB" id="F0XA50"/>
<keyword evidence="6" id="KW-0255">Endonuclease</keyword>
<proteinExistence type="predicted"/>
<feature type="domain" description="XPG-I" evidence="4">
    <location>
        <begin position="108"/>
        <end position="189"/>
    </location>
</feature>
<dbReference type="PANTHER" id="PTHR11081">
    <property type="entry name" value="FLAP ENDONUCLEASE FAMILY MEMBER"/>
    <property type="match status" value="1"/>
</dbReference>
<keyword evidence="1" id="KW-0540">Nuclease</keyword>
<feature type="compositionally biased region" description="Basic and acidic residues" evidence="3">
    <location>
        <begin position="677"/>
        <end position="689"/>
    </location>
</feature>
<evidence type="ECO:0000256" key="2">
    <source>
        <dbReference type="ARBA" id="ARBA00022801"/>
    </source>
</evidence>
<gene>
    <name evidence="6" type="ORF">CMQ_4105</name>
</gene>
<dbReference type="InterPro" id="IPR029060">
    <property type="entry name" value="PIN-like_dom_sf"/>
</dbReference>